<dbReference type="EMBL" id="KQ234583">
    <property type="protein sequence ID" value="KMZ76894.1"/>
    <property type="molecule type" value="Genomic_DNA"/>
</dbReference>
<gene>
    <name evidence="2" type="ORF">PVIIG_06493</name>
</gene>
<evidence type="ECO:0000313" key="2">
    <source>
        <dbReference type="EMBL" id="KMZ76894.1"/>
    </source>
</evidence>
<feature type="transmembrane region" description="Helical" evidence="1">
    <location>
        <begin position="227"/>
        <end position="252"/>
    </location>
</feature>
<sequence>MKLLGNNNIKNSIKFSVLLNLFTYFFLICDPSNDLCNAGKNLEIQYQHEGLLNKSNNRLLAKHETQQNLKYQRLRDNLSDDVYNMNLKNRMNNTSTYNQLNKKKLNALDSYKKGYNNRYYKKKGLAKLDCYYERKIFNKIDEIYELSRSMQNDKKNFKKKIYKKFGYCLIFFAISPIFGVIFPILFSEYGPFYNWCTSDCTKNSGEHKHGDEGTFYKTPYSNAEWDAFFYINMLFFFTLLIIVLTVIIYTLVKVVNYEKLKAGKGKIKGKNYYRFCKKVFI</sequence>
<evidence type="ECO:0000256" key="1">
    <source>
        <dbReference type="SAM" id="Phobius"/>
    </source>
</evidence>
<keyword evidence="1" id="KW-1133">Transmembrane helix</keyword>
<dbReference type="InterPro" id="IPR022139">
    <property type="entry name" value="Fam-L/Fam-M-like_plasmodium"/>
</dbReference>
<name>A0A0J9S2D6_PLAVI</name>
<dbReference type="OrthoDB" id="10383532at2759"/>
<evidence type="ECO:0000313" key="3">
    <source>
        <dbReference type="Proteomes" id="UP000053562"/>
    </source>
</evidence>
<dbReference type="Pfam" id="PF12420">
    <property type="entry name" value="DUF3671"/>
    <property type="match status" value="1"/>
</dbReference>
<protein>
    <recommendedName>
        <fullName evidence="4">Variable surface protein Vir35</fullName>
    </recommendedName>
</protein>
<keyword evidence="1" id="KW-0812">Transmembrane</keyword>
<proteinExistence type="predicted"/>
<keyword evidence="1" id="KW-0472">Membrane</keyword>
<accession>A0A0J9S2D6</accession>
<dbReference type="AlphaFoldDB" id="A0A0J9S2D6"/>
<feature type="transmembrane region" description="Helical" evidence="1">
    <location>
        <begin position="165"/>
        <end position="186"/>
    </location>
</feature>
<evidence type="ECO:0008006" key="4">
    <source>
        <dbReference type="Google" id="ProtNLM"/>
    </source>
</evidence>
<organism evidence="2 3">
    <name type="scientific">Plasmodium vivax India VII</name>
    <dbReference type="NCBI Taxonomy" id="1077284"/>
    <lineage>
        <taxon>Eukaryota</taxon>
        <taxon>Sar</taxon>
        <taxon>Alveolata</taxon>
        <taxon>Apicomplexa</taxon>
        <taxon>Aconoidasida</taxon>
        <taxon>Haemosporida</taxon>
        <taxon>Plasmodiidae</taxon>
        <taxon>Plasmodium</taxon>
        <taxon>Plasmodium (Plasmodium)</taxon>
    </lineage>
</organism>
<dbReference type="Proteomes" id="UP000053562">
    <property type="component" value="Unassembled WGS sequence"/>
</dbReference>
<reference evidence="2 3" key="1">
    <citation type="submission" date="2011-08" db="EMBL/GenBank/DDBJ databases">
        <title>The Genome Sequence of Plasmodium vivax India VII.</title>
        <authorList>
            <consortium name="The Broad Institute Genome Sequencing Platform"/>
            <consortium name="The Broad Institute Genome Sequencing Center for Infectious Disease"/>
            <person name="Neafsey D."/>
            <person name="Carlton J."/>
            <person name="Barnwell J."/>
            <person name="Collins W."/>
            <person name="Escalante A."/>
            <person name="Mullikin J."/>
            <person name="Saul A."/>
            <person name="Guigo R."/>
            <person name="Camara F."/>
            <person name="Young S.K."/>
            <person name="Zeng Q."/>
            <person name="Gargeya S."/>
            <person name="Fitzgerald M."/>
            <person name="Haas B."/>
            <person name="Abouelleil A."/>
            <person name="Alvarado L."/>
            <person name="Arachchi H.M."/>
            <person name="Berlin A."/>
            <person name="Brown A."/>
            <person name="Chapman S.B."/>
            <person name="Chen Z."/>
            <person name="Dunbar C."/>
            <person name="Freedman E."/>
            <person name="Gearin G."/>
            <person name="Gellesch M."/>
            <person name="Goldberg J."/>
            <person name="Griggs A."/>
            <person name="Gujja S."/>
            <person name="Heiman D."/>
            <person name="Howarth C."/>
            <person name="Larson L."/>
            <person name="Lui A."/>
            <person name="MacDonald P.J.P."/>
            <person name="Montmayeur A."/>
            <person name="Murphy C."/>
            <person name="Neiman D."/>
            <person name="Pearson M."/>
            <person name="Priest M."/>
            <person name="Roberts A."/>
            <person name="Saif S."/>
            <person name="Shea T."/>
            <person name="Shenoy N."/>
            <person name="Sisk P."/>
            <person name="Stolte C."/>
            <person name="Sykes S."/>
            <person name="Wortman J."/>
            <person name="Nusbaum C."/>
            <person name="Birren B."/>
        </authorList>
    </citation>
    <scope>NUCLEOTIDE SEQUENCE [LARGE SCALE GENOMIC DNA]</scope>
    <source>
        <strain evidence="2 3">India VII</strain>
    </source>
</reference>